<keyword evidence="3" id="KW-0812">Transmembrane</keyword>
<evidence type="ECO:0000256" key="1">
    <source>
        <dbReference type="ARBA" id="ARBA00022723"/>
    </source>
</evidence>
<name>A0A9D2AGF0_9FIRM</name>
<proteinExistence type="predicted"/>
<keyword evidence="3" id="KW-0472">Membrane</keyword>
<dbReference type="Gene3D" id="3.20.20.370">
    <property type="entry name" value="Glycoside hydrolase/deacetylase"/>
    <property type="match status" value="1"/>
</dbReference>
<evidence type="ECO:0000313" key="5">
    <source>
        <dbReference type="EMBL" id="HIX07842.1"/>
    </source>
</evidence>
<gene>
    <name evidence="5" type="ORF">H9741_05195</name>
</gene>
<dbReference type="PANTHER" id="PTHR10587">
    <property type="entry name" value="GLYCOSYL TRANSFERASE-RELATED"/>
    <property type="match status" value="1"/>
</dbReference>
<keyword evidence="1" id="KW-0479">Metal-binding</keyword>
<keyword evidence="3" id="KW-1133">Transmembrane helix</keyword>
<dbReference type="SUPFAM" id="SSF88713">
    <property type="entry name" value="Glycoside hydrolase/deacetylase"/>
    <property type="match status" value="1"/>
</dbReference>
<dbReference type="Proteomes" id="UP000824204">
    <property type="component" value="Unassembled WGS sequence"/>
</dbReference>
<accession>A0A9D2AGF0</accession>
<evidence type="ECO:0000259" key="4">
    <source>
        <dbReference type="PROSITE" id="PS51677"/>
    </source>
</evidence>
<dbReference type="GO" id="GO:0046872">
    <property type="term" value="F:metal ion binding"/>
    <property type="evidence" value="ECO:0007669"/>
    <property type="project" value="UniProtKB-KW"/>
</dbReference>
<evidence type="ECO:0000313" key="6">
    <source>
        <dbReference type="Proteomes" id="UP000824204"/>
    </source>
</evidence>
<dbReference type="InterPro" id="IPR002509">
    <property type="entry name" value="NODB_dom"/>
</dbReference>
<dbReference type="GO" id="GO:0005975">
    <property type="term" value="P:carbohydrate metabolic process"/>
    <property type="evidence" value="ECO:0007669"/>
    <property type="project" value="InterPro"/>
</dbReference>
<dbReference type="GO" id="GO:0016020">
    <property type="term" value="C:membrane"/>
    <property type="evidence" value="ECO:0007669"/>
    <property type="project" value="TreeGrafter"/>
</dbReference>
<evidence type="ECO:0000256" key="2">
    <source>
        <dbReference type="ARBA" id="ARBA00022801"/>
    </source>
</evidence>
<feature type="transmembrane region" description="Helical" evidence="3">
    <location>
        <begin position="7"/>
        <end position="32"/>
    </location>
</feature>
<dbReference type="GO" id="GO:0016810">
    <property type="term" value="F:hydrolase activity, acting on carbon-nitrogen (but not peptide) bonds"/>
    <property type="evidence" value="ECO:0007669"/>
    <property type="project" value="InterPro"/>
</dbReference>
<dbReference type="InterPro" id="IPR011330">
    <property type="entry name" value="Glyco_hydro/deAcase_b/a-brl"/>
</dbReference>
<reference evidence="5" key="2">
    <citation type="submission" date="2021-04" db="EMBL/GenBank/DDBJ databases">
        <authorList>
            <person name="Gilroy R."/>
        </authorList>
    </citation>
    <scope>NUCLEOTIDE SEQUENCE</scope>
    <source>
        <strain evidence="5">811</strain>
    </source>
</reference>
<dbReference type="PANTHER" id="PTHR10587:SF133">
    <property type="entry name" value="CHITIN DEACETYLASE 1-RELATED"/>
    <property type="match status" value="1"/>
</dbReference>
<keyword evidence="2" id="KW-0378">Hydrolase</keyword>
<comment type="caution">
    <text evidence="5">The sequence shown here is derived from an EMBL/GenBank/DDBJ whole genome shotgun (WGS) entry which is preliminary data.</text>
</comment>
<dbReference type="PROSITE" id="PS51677">
    <property type="entry name" value="NODB"/>
    <property type="match status" value="1"/>
</dbReference>
<dbReference type="Pfam" id="PF01522">
    <property type="entry name" value="Polysacc_deac_1"/>
    <property type="match status" value="1"/>
</dbReference>
<protein>
    <submittedName>
        <fullName evidence="5">Polysaccharide deacetylase family protein</fullName>
    </submittedName>
</protein>
<feature type="domain" description="NodB homology" evidence="4">
    <location>
        <begin position="51"/>
        <end position="227"/>
    </location>
</feature>
<sequence>MKASIRIALFTNGFLALVLLFVGAICFVPYGVATSAKLSDRVYYSGNADSRYVSLMFNVYWGTEYIPSILDTLDEYEVKATFFIGGSWADDNAQVLKEIARRGHELGNHGYFHKDQSKLSETENASEIDVCGRLVKQLTGVSPALFAPPSGAYGEAAVNAAQSLGYKVILWSKDTIDWRDHDQSIIYRRATQNVKGGDLILAHPTEETAAALPSVLRYYRDNNWQQVTVSENISGIEKV</sequence>
<evidence type="ECO:0000256" key="3">
    <source>
        <dbReference type="SAM" id="Phobius"/>
    </source>
</evidence>
<organism evidence="5 6">
    <name type="scientific">Candidatus Borkfalkia faecipullorum</name>
    <dbReference type="NCBI Taxonomy" id="2838510"/>
    <lineage>
        <taxon>Bacteria</taxon>
        <taxon>Bacillati</taxon>
        <taxon>Bacillota</taxon>
        <taxon>Clostridia</taxon>
        <taxon>Christensenellales</taxon>
        <taxon>Christensenellaceae</taxon>
        <taxon>Candidatus Borkfalkia</taxon>
    </lineage>
</organism>
<reference evidence="5" key="1">
    <citation type="journal article" date="2021" name="PeerJ">
        <title>Extensive microbial diversity within the chicken gut microbiome revealed by metagenomics and culture.</title>
        <authorList>
            <person name="Gilroy R."/>
            <person name="Ravi A."/>
            <person name="Getino M."/>
            <person name="Pursley I."/>
            <person name="Horton D.L."/>
            <person name="Alikhan N.F."/>
            <person name="Baker D."/>
            <person name="Gharbi K."/>
            <person name="Hall N."/>
            <person name="Watson M."/>
            <person name="Adriaenssens E.M."/>
            <person name="Foster-Nyarko E."/>
            <person name="Jarju S."/>
            <person name="Secka A."/>
            <person name="Antonio M."/>
            <person name="Oren A."/>
            <person name="Chaudhuri R.R."/>
            <person name="La Ragione R."/>
            <person name="Hildebrand F."/>
            <person name="Pallen M.J."/>
        </authorList>
    </citation>
    <scope>NUCLEOTIDE SEQUENCE</scope>
    <source>
        <strain evidence="5">811</strain>
    </source>
</reference>
<dbReference type="AlphaFoldDB" id="A0A9D2AGF0"/>
<dbReference type="EMBL" id="DXFX01000069">
    <property type="protein sequence ID" value="HIX07842.1"/>
    <property type="molecule type" value="Genomic_DNA"/>
</dbReference>
<dbReference type="InterPro" id="IPR050248">
    <property type="entry name" value="Polysacc_deacetylase_ArnD"/>
</dbReference>